<sequence length="574" mass="64666">MENADLKSQAKNLYWMGRDMKHIAGHLGVNINTLYSWRRRDKWDETSMAERAHDRALVRWLEINNKPADALTARDFKVMDFYSRQIARFERALQRDESASKKKKAPKNHLTDEQIAALRENALNTFYGYQLGWMKQRELGQRIRMILKSRQVGASWYFAREALLDALESGRNQIFLSASRNQALNFKRFIQRWVREVCDVELTGGNEMVLSNGATLYFLGTSAATAQSYTGNLYFDEFFWVSNFLSLRKVAAGMATHDKDGLTITYFSTPSSEEHDAYKLWTGDLYNASQPKAQRVDIPLTHDQLKDGLLCGDDAWRQILTIKDAIAQGLNKVTLSTLERETPPDDFRNLYMCQFVARGERTFDYNQLIGCGIDGMDEWGDWHPGAGRPMGNREVWLGYDPNGGSGNGDSAGLVAVVPPAVMGGKFRVIEVMRLQGLPFEAQAEVIRQFTERYTVTHIGIDGTGGFGEAVGELVKKFFPAAVVHNYSVSLKRALVLKAQMLVRAGRFEYDAGMMELVSAFMTIRKVVTQGGVLTYESDRTRGSNHGDLAWAAMHALINEPLGAETAGEGFVMEF</sequence>
<proteinExistence type="predicted"/>
<dbReference type="Pfam" id="PF17289">
    <property type="entry name" value="Terminase_6C"/>
    <property type="match status" value="1"/>
</dbReference>
<dbReference type="InterPro" id="IPR027417">
    <property type="entry name" value="P-loop_NTPase"/>
</dbReference>
<evidence type="ECO:0000259" key="2">
    <source>
        <dbReference type="Pfam" id="PF06056"/>
    </source>
</evidence>
<evidence type="ECO:0000259" key="3">
    <source>
        <dbReference type="Pfam" id="PF17289"/>
    </source>
</evidence>
<reference evidence="4" key="1">
    <citation type="submission" date="2019-03" db="EMBL/GenBank/DDBJ databases">
        <title>Serratia marcescens strain N2 draft genome.</title>
        <authorList>
            <person name="Yassin A."/>
            <person name="El-Kenawy N."/>
            <person name="Youssef N.H."/>
        </authorList>
    </citation>
    <scope>NUCLEOTIDE SEQUENCE [LARGE SCALE GENOMIC DNA]</scope>
    <source>
        <strain evidence="4">N2</strain>
    </source>
</reference>
<protein>
    <submittedName>
        <fullName evidence="4">Oxidoreductase</fullName>
    </submittedName>
</protein>
<dbReference type="InterPro" id="IPR010332">
    <property type="entry name" value="ATPase_terminase-su_N"/>
</dbReference>
<dbReference type="InterPro" id="IPR035421">
    <property type="entry name" value="Terminase_6C"/>
</dbReference>
<evidence type="ECO:0000256" key="1">
    <source>
        <dbReference type="ARBA" id="ARBA00022612"/>
    </source>
</evidence>
<feature type="domain" description="Terminase large subunit gp17-like C-terminal" evidence="3">
    <location>
        <begin position="398"/>
        <end position="558"/>
    </location>
</feature>
<dbReference type="Pfam" id="PF06056">
    <property type="entry name" value="Terminase_5"/>
    <property type="match status" value="1"/>
</dbReference>
<keyword evidence="1" id="KW-1188">Viral release from host cell</keyword>
<dbReference type="AlphaFoldDB" id="A0A9X8VMG7"/>
<dbReference type="Gene3D" id="3.30.420.240">
    <property type="match status" value="1"/>
</dbReference>
<feature type="domain" description="Terminase ATPase subunit N-terminal" evidence="2">
    <location>
        <begin position="6"/>
        <end position="51"/>
    </location>
</feature>
<gene>
    <name evidence="4" type="ORF">E0L31_00210</name>
</gene>
<evidence type="ECO:0000313" key="4">
    <source>
        <dbReference type="EMBL" id="TFV56090.1"/>
    </source>
</evidence>
<organism evidence="4">
    <name type="scientific">Serratia marcescens</name>
    <dbReference type="NCBI Taxonomy" id="615"/>
    <lineage>
        <taxon>Bacteria</taxon>
        <taxon>Pseudomonadati</taxon>
        <taxon>Pseudomonadota</taxon>
        <taxon>Gammaproteobacteria</taxon>
        <taxon>Enterobacterales</taxon>
        <taxon>Yersiniaceae</taxon>
        <taxon>Serratia</taxon>
    </lineage>
</organism>
<accession>A0A9X8VMG7</accession>
<dbReference type="Gene3D" id="3.40.50.300">
    <property type="entry name" value="P-loop containing nucleotide triphosphate hydrolases"/>
    <property type="match status" value="1"/>
</dbReference>
<comment type="caution">
    <text evidence="4">The sequence shown here is derived from an EMBL/GenBank/DDBJ whole genome shotgun (WGS) entry which is preliminary data.</text>
</comment>
<dbReference type="EMBL" id="SPSG01000023">
    <property type="protein sequence ID" value="TFV56090.1"/>
    <property type="molecule type" value="Genomic_DNA"/>
</dbReference>
<dbReference type="Pfam" id="PF03237">
    <property type="entry name" value="Terminase_6N"/>
    <property type="match status" value="1"/>
</dbReference>
<name>A0A9X8VMG7_SERMA</name>